<evidence type="ECO:0000313" key="10">
    <source>
        <dbReference type="Proteomes" id="UP000184036"/>
    </source>
</evidence>
<evidence type="ECO:0000256" key="1">
    <source>
        <dbReference type="ARBA" id="ARBA00009986"/>
    </source>
</evidence>
<evidence type="ECO:0000259" key="8">
    <source>
        <dbReference type="Pfam" id="PF00171"/>
    </source>
</evidence>
<evidence type="ECO:0000256" key="5">
    <source>
        <dbReference type="PIRSR" id="PIRSR036492-1"/>
    </source>
</evidence>
<evidence type="ECO:0000256" key="7">
    <source>
        <dbReference type="RuleBase" id="RU003345"/>
    </source>
</evidence>
<dbReference type="AlphaFoldDB" id="A0A1M5IUE4"/>
<dbReference type="Pfam" id="PF00171">
    <property type="entry name" value="Aldedh"/>
    <property type="match status" value="1"/>
</dbReference>
<dbReference type="FunFam" id="3.40.605.10:FF:000004">
    <property type="entry name" value="Aldehyde dehydrogenase"/>
    <property type="match status" value="1"/>
</dbReference>
<proteinExistence type="inferred from homology"/>
<dbReference type="InterPro" id="IPR016162">
    <property type="entry name" value="Ald_DH_N"/>
</dbReference>
<dbReference type="PANTHER" id="PTHR43570:SF16">
    <property type="entry name" value="ALDEHYDE DEHYDROGENASE TYPE III, ISOFORM Q"/>
    <property type="match status" value="1"/>
</dbReference>
<keyword evidence="2 4" id="KW-0560">Oxidoreductase</keyword>
<evidence type="ECO:0000313" key="9">
    <source>
        <dbReference type="EMBL" id="SHG31934.1"/>
    </source>
</evidence>
<accession>A0A1M5IUE4</accession>
<dbReference type="PANTHER" id="PTHR43570">
    <property type="entry name" value="ALDEHYDE DEHYDROGENASE"/>
    <property type="match status" value="1"/>
</dbReference>
<dbReference type="InterPro" id="IPR015590">
    <property type="entry name" value="Aldehyde_DH_dom"/>
</dbReference>
<gene>
    <name evidence="9" type="ORF">SAMN05444396_10874</name>
</gene>
<dbReference type="GO" id="GO:0004029">
    <property type="term" value="F:aldehyde dehydrogenase (NAD+) activity"/>
    <property type="evidence" value="ECO:0007669"/>
    <property type="project" value="TreeGrafter"/>
</dbReference>
<dbReference type="CDD" id="cd07136">
    <property type="entry name" value="ALDH_YwdH-P39616"/>
    <property type="match status" value="1"/>
</dbReference>
<feature type="domain" description="Aldehyde dehydrogenase" evidence="8">
    <location>
        <begin position="5"/>
        <end position="431"/>
    </location>
</feature>
<dbReference type="FunFam" id="3.40.309.10:FF:000003">
    <property type="entry name" value="Aldehyde dehydrogenase"/>
    <property type="match status" value="1"/>
</dbReference>
<feature type="active site" evidence="5">
    <location>
        <position position="249"/>
    </location>
</feature>
<comment type="similarity">
    <text evidence="1 4 7">Belongs to the aldehyde dehydrogenase family.</text>
</comment>
<dbReference type="PROSITE" id="PS00687">
    <property type="entry name" value="ALDEHYDE_DEHYDR_GLU"/>
    <property type="match status" value="1"/>
</dbReference>
<dbReference type="SUPFAM" id="SSF53720">
    <property type="entry name" value="ALDH-like"/>
    <property type="match status" value="1"/>
</dbReference>
<evidence type="ECO:0000256" key="4">
    <source>
        <dbReference type="PIRNR" id="PIRNR036492"/>
    </source>
</evidence>
<dbReference type="InterPro" id="IPR029510">
    <property type="entry name" value="Ald_DH_CS_GLU"/>
</dbReference>
<dbReference type="Gene3D" id="3.40.309.10">
    <property type="entry name" value="Aldehyde Dehydrogenase, Chain A, domain 2"/>
    <property type="match status" value="1"/>
</dbReference>
<protein>
    <recommendedName>
        <fullName evidence="4">Aldehyde dehydrogenase</fullName>
    </recommendedName>
</protein>
<dbReference type="STRING" id="271157.SAMN05444396_10874"/>
<evidence type="ECO:0000256" key="3">
    <source>
        <dbReference type="ARBA" id="ARBA00023027"/>
    </source>
</evidence>
<reference evidence="10" key="1">
    <citation type="submission" date="2016-11" db="EMBL/GenBank/DDBJ databases">
        <authorList>
            <person name="Varghese N."/>
            <person name="Submissions S."/>
        </authorList>
    </citation>
    <scope>NUCLEOTIDE SEQUENCE [LARGE SCALE GENOMIC DNA]</scope>
    <source>
        <strain evidence="10">DSM 19741</strain>
    </source>
</reference>
<dbReference type="PIRSF" id="PIRSF036492">
    <property type="entry name" value="ALDH"/>
    <property type="match status" value="1"/>
</dbReference>
<dbReference type="Proteomes" id="UP000184036">
    <property type="component" value="Unassembled WGS sequence"/>
</dbReference>
<dbReference type="GO" id="GO:0005737">
    <property type="term" value="C:cytoplasm"/>
    <property type="evidence" value="ECO:0007669"/>
    <property type="project" value="TreeGrafter"/>
</dbReference>
<name>A0A1M5IUE4_9FLAO</name>
<feature type="active site" evidence="5 6">
    <location>
        <position position="215"/>
    </location>
</feature>
<evidence type="ECO:0000256" key="6">
    <source>
        <dbReference type="PROSITE-ProRule" id="PRU10007"/>
    </source>
</evidence>
<dbReference type="InterPro" id="IPR016163">
    <property type="entry name" value="Ald_DH_C"/>
</dbReference>
<keyword evidence="10" id="KW-1185">Reference proteome</keyword>
<dbReference type="InterPro" id="IPR012394">
    <property type="entry name" value="Aldehyde_DH_NAD(P)"/>
</dbReference>
<keyword evidence="3" id="KW-0520">NAD</keyword>
<evidence type="ECO:0000256" key="2">
    <source>
        <dbReference type="ARBA" id="ARBA00023002"/>
    </source>
</evidence>
<dbReference type="Gene3D" id="3.40.605.10">
    <property type="entry name" value="Aldehyde Dehydrogenase, Chain A, domain 1"/>
    <property type="match status" value="1"/>
</dbReference>
<sequence>MEETSRDTIVQHIESQRDFFSTNKTKDIDFRLEQLRKLKKAIRKNQKKLEGALWEDLHKSPEESYLTEISIVTGEIDNHIKHLKRWAKPKRVSTPLHLWPSTSKVIYEPLGLCLIVAPWNYPFQLLINSLVGSISAGGCTILKPSPDVPKTAIAMQEMIEETFESNYIAVVQGGRETNSILFNERFDIIFFTGSSKVGKVVMKAAAEHLTPVVLELGGKSPCIVDADANIDVAAKRIAWGKIINAGQTCIAPDYLFAHHSIKDALLDKIAKNIKEMYGNDIKESRFYPRIVNQRAIDRLEKLMNRGKIHSGGEIDEKERFIAPTIIDDVNPDFLIMQEEIFGPILPVMTFEHIDEPIQYISKNEKPLAFYYFGKNRNAKEVLAKTTSGGACINDTLMHITNHNLPFGGVGNSGLGKYHGRESFLAFSNRRAIVTTPTWIDLPFKYAPFKYFKLIKRIV</sequence>
<dbReference type="InterPro" id="IPR016161">
    <property type="entry name" value="Ald_DH/histidinol_DH"/>
</dbReference>
<dbReference type="GO" id="GO:0006081">
    <property type="term" value="P:aldehyde metabolic process"/>
    <property type="evidence" value="ECO:0007669"/>
    <property type="project" value="InterPro"/>
</dbReference>
<dbReference type="OrthoDB" id="9762913at2"/>
<organism evidence="9 10">
    <name type="scientific">Flavobacterium segetis</name>
    <dbReference type="NCBI Taxonomy" id="271157"/>
    <lineage>
        <taxon>Bacteria</taxon>
        <taxon>Pseudomonadati</taxon>
        <taxon>Bacteroidota</taxon>
        <taxon>Flavobacteriia</taxon>
        <taxon>Flavobacteriales</taxon>
        <taxon>Flavobacteriaceae</taxon>
        <taxon>Flavobacterium</taxon>
    </lineage>
</organism>
<dbReference type="EMBL" id="FQWE01000008">
    <property type="protein sequence ID" value="SHG31934.1"/>
    <property type="molecule type" value="Genomic_DNA"/>
</dbReference>